<protein>
    <submittedName>
        <fullName evidence="2">Demethylmenaquinone methyltransferase-like protein</fullName>
    </submittedName>
</protein>
<keyword evidence="2" id="KW-0808">Transferase</keyword>
<accession>A0A6J4PNZ3</accession>
<dbReference type="GO" id="GO:0008168">
    <property type="term" value="F:methyltransferase activity"/>
    <property type="evidence" value="ECO:0007669"/>
    <property type="project" value="UniProtKB-KW"/>
</dbReference>
<evidence type="ECO:0000313" key="2">
    <source>
        <dbReference type="EMBL" id="CAA9419616.1"/>
    </source>
</evidence>
<keyword evidence="2" id="KW-0489">Methyltransferase</keyword>
<dbReference type="EMBL" id="CADCUX010000406">
    <property type="protein sequence ID" value="CAA9419616.1"/>
    <property type="molecule type" value="Genomic_DNA"/>
</dbReference>
<feature type="non-terminal residue" evidence="2">
    <location>
        <position position="1"/>
    </location>
</feature>
<name>A0A6J4PNZ3_9BURK</name>
<feature type="compositionally biased region" description="Basic residues" evidence="1">
    <location>
        <begin position="162"/>
        <end position="183"/>
    </location>
</feature>
<reference evidence="2" key="1">
    <citation type="submission" date="2020-02" db="EMBL/GenBank/DDBJ databases">
        <authorList>
            <person name="Meier V. D."/>
        </authorList>
    </citation>
    <scope>NUCLEOTIDE SEQUENCE</scope>
    <source>
        <strain evidence="2">AVDCRST_MAG51</strain>
    </source>
</reference>
<sequence length="241" mass="26309">DHHATQPRDQDQADVREHGHALHGPVQARPAQPVHPGRAAAQPQFAEHGGRGLHAALHPGARGPQSDHRVRGPQASAARGGRRVPGGRRDGHRQPQERARRIRRQHPGDPADGAGRRGRRHGRRLPRLAGDRRHALPGLPPPAQRAHQPDPAPGAGHQRADRLRRRGGVSRRRDRRRPGRRGGHPREDGRRSGRRGGADDRFRGLRAGGSAQGPQHPGAVSRDRSEDEGRLHGLAQGQRSV</sequence>
<feature type="compositionally biased region" description="Basic and acidic residues" evidence="1">
    <location>
        <begin position="184"/>
        <end position="203"/>
    </location>
</feature>
<feature type="compositionally biased region" description="Basic and acidic residues" evidence="1">
    <location>
        <begin position="1"/>
        <end position="20"/>
    </location>
</feature>
<evidence type="ECO:0000256" key="1">
    <source>
        <dbReference type="SAM" id="MobiDB-lite"/>
    </source>
</evidence>
<proteinExistence type="predicted"/>
<feature type="non-terminal residue" evidence="2">
    <location>
        <position position="241"/>
    </location>
</feature>
<dbReference type="AlphaFoldDB" id="A0A6J4PNZ3"/>
<feature type="compositionally biased region" description="Basic and acidic residues" evidence="1">
    <location>
        <begin position="221"/>
        <end position="231"/>
    </location>
</feature>
<feature type="region of interest" description="Disordered" evidence="1">
    <location>
        <begin position="1"/>
        <end position="241"/>
    </location>
</feature>
<feature type="compositionally biased region" description="Basic residues" evidence="1">
    <location>
        <begin position="116"/>
        <end position="126"/>
    </location>
</feature>
<gene>
    <name evidence="2" type="ORF">AVDCRST_MAG51-1922</name>
</gene>
<feature type="compositionally biased region" description="Basic and acidic residues" evidence="1">
    <location>
        <begin position="87"/>
        <end position="99"/>
    </location>
</feature>
<dbReference type="GO" id="GO:0032259">
    <property type="term" value="P:methylation"/>
    <property type="evidence" value="ECO:0007669"/>
    <property type="project" value="UniProtKB-KW"/>
</dbReference>
<organism evidence="2">
    <name type="scientific">uncultured Ramlibacter sp</name>
    <dbReference type="NCBI Taxonomy" id="260755"/>
    <lineage>
        <taxon>Bacteria</taxon>
        <taxon>Pseudomonadati</taxon>
        <taxon>Pseudomonadota</taxon>
        <taxon>Betaproteobacteria</taxon>
        <taxon>Burkholderiales</taxon>
        <taxon>Comamonadaceae</taxon>
        <taxon>Ramlibacter</taxon>
        <taxon>environmental samples</taxon>
    </lineage>
</organism>